<evidence type="ECO:0000259" key="2">
    <source>
        <dbReference type="SMART" id="SM00853"/>
    </source>
</evidence>
<feature type="region of interest" description="Disordered" evidence="1">
    <location>
        <begin position="260"/>
        <end position="316"/>
    </location>
</feature>
<feature type="compositionally biased region" description="Polar residues" evidence="1">
    <location>
        <begin position="42"/>
        <end position="56"/>
    </location>
</feature>
<protein>
    <submittedName>
        <fullName evidence="4">Dna mismatch repair</fullName>
    </submittedName>
</protein>
<feature type="region of interest" description="Disordered" evidence="1">
    <location>
        <begin position="399"/>
        <end position="554"/>
    </location>
</feature>
<feature type="compositionally biased region" description="Basic and acidic residues" evidence="1">
    <location>
        <begin position="260"/>
        <end position="275"/>
    </location>
</feature>
<dbReference type="GO" id="GO:0016887">
    <property type="term" value="F:ATP hydrolysis activity"/>
    <property type="evidence" value="ECO:0007669"/>
    <property type="project" value="InterPro"/>
</dbReference>
<dbReference type="GO" id="GO:0030983">
    <property type="term" value="F:mismatched DNA binding"/>
    <property type="evidence" value="ECO:0007669"/>
    <property type="project" value="InterPro"/>
</dbReference>
<reference evidence="4 5" key="1">
    <citation type="journal article" date="2014" name="PLoS ONE">
        <title>De novo Genome Assembly of the Fungal Plant Pathogen Pyrenophora semeniperda.</title>
        <authorList>
            <person name="Soliai M.M."/>
            <person name="Meyer S.E."/>
            <person name="Udall J.A."/>
            <person name="Elzinga D.E."/>
            <person name="Hermansen R.A."/>
            <person name="Bodily P.M."/>
            <person name="Hart A.A."/>
            <person name="Coleman C.E."/>
        </authorList>
    </citation>
    <scope>NUCLEOTIDE SEQUENCE [LARGE SCALE GENOMIC DNA]</scope>
    <source>
        <strain evidence="4 5">CCB06</strain>
        <tissue evidence="4">Mycelium</tissue>
    </source>
</reference>
<dbReference type="SUPFAM" id="SSF54211">
    <property type="entry name" value="Ribosomal protein S5 domain 2-like"/>
    <property type="match status" value="1"/>
</dbReference>
<dbReference type="InterPro" id="IPR037198">
    <property type="entry name" value="MutL_C_sf"/>
</dbReference>
<dbReference type="PANTHER" id="PTHR10073">
    <property type="entry name" value="DNA MISMATCH REPAIR PROTEIN MLH, PMS, MUTL"/>
    <property type="match status" value="1"/>
</dbReference>
<gene>
    <name evidence="4" type="ORF">GMOD_00009278</name>
</gene>
<dbReference type="GO" id="GO:0032389">
    <property type="term" value="C:MutLalpha complex"/>
    <property type="evidence" value="ECO:0007669"/>
    <property type="project" value="TreeGrafter"/>
</dbReference>
<dbReference type="FunFam" id="3.30.230.10:FF:000120">
    <property type="entry name" value="Mismatch repair endonuclease PMS2"/>
    <property type="match status" value="1"/>
</dbReference>
<organism evidence="4 5">
    <name type="scientific">Pyrenophora seminiperda CCB06</name>
    <dbReference type="NCBI Taxonomy" id="1302712"/>
    <lineage>
        <taxon>Eukaryota</taxon>
        <taxon>Fungi</taxon>
        <taxon>Dikarya</taxon>
        <taxon>Ascomycota</taxon>
        <taxon>Pezizomycotina</taxon>
        <taxon>Dothideomycetes</taxon>
        <taxon>Pleosporomycetidae</taxon>
        <taxon>Pleosporales</taxon>
        <taxon>Pleosporineae</taxon>
        <taxon>Pleosporaceae</taxon>
        <taxon>Pyrenophora</taxon>
    </lineage>
</organism>
<dbReference type="AlphaFoldDB" id="A0A3M7MBZ5"/>
<dbReference type="Gene3D" id="3.30.1540.20">
    <property type="entry name" value="MutL, C-terminal domain, dimerisation subdomain"/>
    <property type="match status" value="1"/>
</dbReference>
<feature type="compositionally biased region" description="Polar residues" evidence="1">
    <location>
        <begin position="187"/>
        <end position="197"/>
    </location>
</feature>
<dbReference type="InterPro" id="IPR013507">
    <property type="entry name" value="DNA_mismatch_S5_2-like"/>
</dbReference>
<feature type="compositionally biased region" description="Acidic residues" evidence="1">
    <location>
        <begin position="451"/>
        <end position="476"/>
    </location>
</feature>
<dbReference type="OrthoDB" id="10263226at2759"/>
<feature type="domain" description="MutL C-terminal dimerisation" evidence="2">
    <location>
        <begin position="669"/>
        <end position="832"/>
    </location>
</feature>
<dbReference type="PANTHER" id="PTHR10073:SF52">
    <property type="entry name" value="MISMATCH REPAIR ENDONUCLEASE PMS2"/>
    <property type="match status" value="1"/>
</dbReference>
<dbReference type="EMBL" id="KE747828">
    <property type="protein sequence ID" value="RMZ71920.1"/>
    <property type="molecule type" value="Genomic_DNA"/>
</dbReference>
<feature type="region of interest" description="Disordered" evidence="1">
    <location>
        <begin position="626"/>
        <end position="649"/>
    </location>
</feature>
<keyword evidence="5" id="KW-1185">Reference proteome</keyword>
<dbReference type="SMART" id="SM01340">
    <property type="entry name" value="DNA_mis_repair"/>
    <property type="match status" value="1"/>
</dbReference>
<feature type="compositionally biased region" description="Basic residues" evidence="1">
    <location>
        <begin position="830"/>
        <end position="839"/>
    </location>
</feature>
<dbReference type="InterPro" id="IPR038973">
    <property type="entry name" value="MutL/Mlh/Pms-like"/>
</dbReference>
<dbReference type="SUPFAM" id="SSF118116">
    <property type="entry name" value="DNA mismatch repair protein MutL"/>
    <property type="match status" value="1"/>
</dbReference>
<feature type="region of interest" description="Disordered" evidence="1">
    <location>
        <begin position="164"/>
        <end position="210"/>
    </location>
</feature>
<feature type="compositionally biased region" description="Polar residues" evidence="1">
    <location>
        <begin position="164"/>
        <end position="178"/>
    </location>
</feature>
<feature type="compositionally biased region" description="Acidic residues" evidence="1">
    <location>
        <begin position="198"/>
        <end position="209"/>
    </location>
</feature>
<feature type="region of interest" description="Disordered" evidence="1">
    <location>
        <begin position="827"/>
        <end position="860"/>
    </location>
</feature>
<dbReference type="InterPro" id="IPR014721">
    <property type="entry name" value="Ribsml_uS5_D2-typ_fold_subgr"/>
</dbReference>
<evidence type="ECO:0000313" key="5">
    <source>
        <dbReference type="Proteomes" id="UP000265663"/>
    </source>
</evidence>
<evidence type="ECO:0000256" key="1">
    <source>
        <dbReference type="SAM" id="MobiDB-lite"/>
    </source>
</evidence>
<dbReference type="InterPro" id="IPR014790">
    <property type="entry name" value="MutL_C"/>
</dbReference>
<feature type="domain" description="DNA mismatch repair protein S5" evidence="3">
    <location>
        <begin position="15"/>
        <end position="159"/>
    </location>
</feature>
<dbReference type="InterPro" id="IPR020568">
    <property type="entry name" value="Ribosomal_Su5_D2-typ_SF"/>
</dbReference>
<dbReference type="Pfam" id="PF01119">
    <property type="entry name" value="DNA_mis_repair"/>
    <property type="match status" value="1"/>
</dbReference>
<dbReference type="Proteomes" id="UP000265663">
    <property type="component" value="Unassembled WGS sequence"/>
</dbReference>
<sequence>MPFSTNANGSTRDNISNVYGAKAIAALIPLSLEFTMDPSNRPGATQSARNWSTQEDPGSRTVKIVGHISRPVVGEGRQTPDRQMFFVNSRPCTLPQVAKAFNEVYRSYNVTQSPFIFADIKLDTNAYDVNVSPDKRTIMLHDQTALLENLKNTLIELFEGQDQSMPQSQLLGKKTPTSAFRPPTMQPRESATTLSDEQFNEPESSDEVDQAVARNHEVTSPQDSPDVNPRLGFVKASLISRSAGRDSEERMIRPLSRRKIESISESSKTKEEHVLHPKALQRSASEESDAAESPLSRSQSPLFEPDNHMSNVPVRLSQPSRIVRDFNARVASHSPRWAQSVHSPGAIADVESGEQPIPAITHTPQKPLSQSTIQNAFDRMRPMRTPIQQATITVGNKTTVSTIGTGSQSVASKRSRIHTPRFSLSGKPLDQTPKNSRLRGFAAPGTRLESSDEDDERGDKSDEDDREEGDEEDEVMQDSIMSDAPTRSPSPHKRLPSRALEQPPNDDDLIVSTRAPPLRSMTVPEQDSDFNPMSDAEIEPPADPESSDDDDYMDETEKKALEEAKIAQLIASAEETATRPTDTNLKRVKHFLKPTQKKYWTLNLERVIETDVDAIARHAHFLQTTSPIDDTEKEATPSTTNLDGDVDVDDPEQRLNLTVTKSDFAAMRIVGQFNLGFIIAVRPPTPTAPSSSDLFIIDQHASDEKYNFERLAATTTLVSQRLVHPHPLELTAVEEEVILANEHALAANGFAVDLHNTTSSPSSSPEPTARRAHLISLPMSKEATFSPTDLEELIALLLDNPPSSASFSSFPSITTTTATASSLAYIPRPTKPRVQKLRHDRQDAACESDEGDCETYGGNG</sequence>
<feature type="compositionally biased region" description="Acidic residues" evidence="1">
    <location>
        <begin position="536"/>
        <end position="554"/>
    </location>
</feature>
<dbReference type="Gene3D" id="3.30.230.10">
    <property type="match status" value="1"/>
</dbReference>
<dbReference type="GO" id="GO:0005524">
    <property type="term" value="F:ATP binding"/>
    <property type="evidence" value="ECO:0007669"/>
    <property type="project" value="InterPro"/>
</dbReference>
<feature type="region of interest" description="Disordered" evidence="1">
    <location>
        <begin position="38"/>
        <end position="58"/>
    </location>
</feature>
<dbReference type="GO" id="GO:0140664">
    <property type="term" value="F:ATP-dependent DNA damage sensor activity"/>
    <property type="evidence" value="ECO:0007669"/>
    <property type="project" value="InterPro"/>
</dbReference>
<dbReference type="CDD" id="cd03484">
    <property type="entry name" value="MutL_Trans_hPMS_2_like"/>
    <property type="match status" value="1"/>
</dbReference>
<dbReference type="Pfam" id="PF08676">
    <property type="entry name" value="MutL_C"/>
    <property type="match status" value="1"/>
</dbReference>
<proteinExistence type="predicted"/>
<dbReference type="InterPro" id="IPR042120">
    <property type="entry name" value="MutL_C_dimsub"/>
</dbReference>
<evidence type="ECO:0000313" key="4">
    <source>
        <dbReference type="EMBL" id="RMZ71920.1"/>
    </source>
</evidence>
<dbReference type="GO" id="GO:0006298">
    <property type="term" value="P:mismatch repair"/>
    <property type="evidence" value="ECO:0007669"/>
    <property type="project" value="InterPro"/>
</dbReference>
<evidence type="ECO:0000259" key="3">
    <source>
        <dbReference type="SMART" id="SM01340"/>
    </source>
</evidence>
<dbReference type="SMART" id="SM00853">
    <property type="entry name" value="MutL_C"/>
    <property type="match status" value="1"/>
</dbReference>
<feature type="compositionally biased region" description="Polar residues" evidence="1">
    <location>
        <begin position="399"/>
        <end position="412"/>
    </location>
</feature>
<name>A0A3M7MBZ5_9PLEO</name>
<accession>A0A3M7MBZ5</accession>